<evidence type="ECO:0000313" key="1">
    <source>
        <dbReference type="EMBL" id="HGD12736.1"/>
    </source>
</evidence>
<dbReference type="AlphaFoldDB" id="A0A7V3UZK9"/>
<name>A0A7V3UZK9_UNCW3</name>
<dbReference type="EMBL" id="DTMZ01000023">
    <property type="protein sequence ID" value="HGD12736.1"/>
    <property type="molecule type" value="Genomic_DNA"/>
</dbReference>
<accession>A0A7V3UZK9</accession>
<evidence type="ECO:0008006" key="2">
    <source>
        <dbReference type="Google" id="ProtNLM"/>
    </source>
</evidence>
<comment type="caution">
    <text evidence="1">The sequence shown here is derived from an EMBL/GenBank/DDBJ whole genome shotgun (WGS) entry which is preliminary data.</text>
</comment>
<gene>
    <name evidence="1" type="ORF">ENX16_01440</name>
</gene>
<sequence>MKRWVRIIITTFVLLLLFCAKKMLPPSPDRFPPRLIEVNARSRVQLELIFDEAIDPARFNVESLNISGLTIRGVSMGREQNRVLVWTEPQQAKNYLIKGLVWDVSGNPGRFRGGFQGSSRIDTIAPRVVGVMPVPETGGLYRSIRIGVRFSEPVDTMVRLTYLLVPGAVESLFVRSWEPNWQEVRFVCRESLPGQDFYFLLCAGVVDLEKNRCRMPAYTYWTADSVFLGRRIRGRAYIGKKPVVAGVVFFNQQETRAIAPILSDGSWEIKVRTGVYNVFGVGDTNFDGFADLISQEVEFNTAEESLNLFFMPETMARGINEYRR</sequence>
<reference evidence="1" key="1">
    <citation type="journal article" date="2020" name="mSystems">
        <title>Genome- and Community-Level Interaction Insights into Carbon Utilization and Element Cycling Functions of Hydrothermarchaeota in Hydrothermal Sediment.</title>
        <authorList>
            <person name="Zhou Z."/>
            <person name="Liu Y."/>
            <person name="Xu W."/>
            <person name="Pan J."/>
            <person name="Luo Z.H."/>
            <person name="Li M."/>
        </authorList>
    </citation>
    <scope>NUCLEOTIDE SEQUENCE [LARGE SCALE GENOMIC DNA]</scope>
    <source>
        <strain evidence="1">SpSt-914</strain>
    </source>
</reference>
<organism evidence="1">
    <name type="scientific">candidate division WOR-3 bacterium</name>
    <dbReference type="NCBI Taxonomy" id="2052148"/>
    <lineage>
        <taxon>Bacteria</taxon>
        <taxon>Bacteria division WOR-3</taxon>
    </lineage>
</organism>
<proteinExistence type="predicted"/>
<protein>
    <recommendedName>
        <fullName evidence="2">SbsA Ig-like domain-containing protein</fullName>
    </recommendedName>
</protein>